<dbReference type="AlphaFoldDB" id="A0A2S8SVA3"/>
<sequence>MPNQVISEMEARMKKALEDLDADFGTLRTGRATPTMLDKIIVDYYGAPTSLKTLATVSVPDAKQLLVAPYDKAAAGAIANAIAKSDLGVGAVTDGANVRVSVPSLTQERRKEMVKLAGKKAEAHKIAVRNIRRDANDSLKKMEKDGEISKDELARHEGDVQKITDRFIVDIDKARQSKETDISAV</sequence>
<dbReference type="FunFam" id="1.10.132.20:FF:000001">
    <property type="entry name" value="Ribosome-recycling factor"/>
    <property type="match status" value="1"/>
</dbReference>
<dbReference type="InterPro" id="IPR036191">
    <property type="entry name" value="RRF_sf"/>
</dbReference>
<accession>A0A2S8SVA3</accession>
<dbReference type="GO" id="GO:0006415">
    <property type="term" value="P:translational termination"/>
    <property type="evidence" value="ECO:0007669"/>
    <property type="project" value="UniProtKB-UniRule"/>
</dbReference>
<feature type="domain" description="Ribosome recycling factor" evidence="7">
    <location>
        <begin position="21"/>
        <end position="182"/>
    </location>
</feature>
<evidence type="ECO:0000256" key="4">
    <source>
        <dbReference type="ARBA" id="ARBA00022917"/>
    </source>
</evidence>
<dbReference type="GO" id="GO:0043023">
    <property type="term" value="F:ribosomal large subunit binding"/>
    <property type="evidence" value="ECO:0007669"/>
    <property type="project" value="TreeGrafter"/>
</dbReference>
<dbReference type="Proteomes" id="UP000237684">
    <property type="component" value="Unassembled WGS sequence"/>
</dbReference>
<dbReference type="GO" id="GO:0005737">
    <property type="term" value="C:cytoplasm"/>
    <property type="evidence" value="ECO:0007669"/>
    <property type="project" value="UniProtKB-SubCell"/>
</dbReference>
<comment type="function">
    <text evidence="5 6">Responsible for the release of ribosomes from messenger RNA at the termination of protein biosynthesis. May increase the efficiency of translation by recycling ribosomes from one round of translation to another.</text>
</comment>
<dbReference type="OrthoDB" id="9804006at2"/>
<protein>
    <recommendedName>
        <fullName evidence="6">Ribosome-recycling factor</fullName>
        <shortName evidence="6">RRF</shortName>
    </recommendedName>
    <alternativeName>
        <fullName evidence="6">Ribosome-releasing factor</fullName>
    </alternativeName>
</protein>
<evidence type="ECO:0000259" key="7">
    <source>
        <dbReference type="Pfam" id="PF01765"/>
    </source>
</evidence>
<dbReference type="NCBIfam" id="TIGR00496">
    <property type="entry name" value="frr"/>
    <property type="match status" value="1"/>
</dbReference>
<comment type="caution">
    <text evidence="8">The sequence shown here is derived from an EMBL/GenBank/DDBJ whole genome shotgun (WGS) entry which is preliminary data.</text>
</comment>
<keyword evidence="9" id="KW-1185">Reference proteome</keyword>
<organism evidence="8 9">
    <name type="scientific">Abditibacterium utsteinense</name>
    <dbReference type="NCBI Taxonomy" id="1960156"/>
    <lineage>
        <taxon>Bacteria</taxon>
        <taxon>Pseudomonadati</taxon>
        <taxon>Abditibacteriota</taxon>
        <taxon>Abditibacteriia</taxon>
        <taxon>Abditibacteriales</taxon>
        <taxon>Abditibacteriaceae</taxon>
        <taxon>Abditibacterium</taxon>
    </lineage>
</organism>
<dbReference type="Gene3D" id="3.30.1360.40">
    <property type="match status" value="1"/>
</dbReference>
<evidence type="ECO:0000313" key="9">
    <source>
        <dbReference type="Proteomes" id="UP000237684"/>
    </source>
</evidence>
<dbReference type="InterPro" id="IPR002661">
    <property type="entry name" value="Ribosome_recyc_fac"/>
</dbReference>
<dbReference type="PANTHER" id="PTHR20982:SF3">
    <property type="entry name" value="MITOCHONDRIAL RIBOSOME RECYCLING FACTOR PSEUDO 1"/>
    <property type="match status" value="1"/>
</dbReference>
<evidence type="ECO:0000256" key="3">
    <source>
        <dbReference type="ARBA" id="ARBA00022490"/>
    </source>
</evidence>
<dbReference type="FunFam" id="3.30.1360.40:FF:000001">
    <property type="entry name" value="Ribosome-recycling factor"/>
    <property type="match status" value="1"/>
</dbReference>
<dbReference type="FunCoup" id="A0A2S8SVA3">
    <property type="interactions" value="481"/>
</dbReference>
<proteinExistence type="inferred from homology"/>
<name>A0A2S8SVA3_9BACT</name>
<dbReference type="Pfam" id="PF01765">
    <property type="entry name" value="RRF"/>
    <property type="match status" value="1"/>
</dbReference>
<evidence type="ECO:0000256" key="1">
    <source>
        <dbReference type="ARBA" id="ARBA00004496"/>
    </source>
</evidence>
<dbReference type="EMBL" id="NIGF01000004">
    <property type="protein sequence ID" value="PQV64722.1"/>
    <property type="molecule type" value="Genomic_DNA"/>
</dbReference>
<evidence type="ECO:0000256" key="6">
    <source>
        <dbReference type="HAMAP-Rule" id="MF_00040"/>
    </source>
</evidence>
<dbReference type="InParanoid" id="A0A2S8SVA3"/>
<evidence type="ECO:0000256" key="2">
    <source>
        <dbReference type="ARBA" id="ARBA00005912"/>
    </source>
</evidence>
<dbReference type="CDD" id="cd00520">
    <property type="entry name" value="RRF"/>
    <property type="match status" value="1"/>
</dbReference>
<dbReference type="Gene3D" id="1.10.132.20">
    <property type="entry name" value="Ribosome-recycling factor"/>
    <property type="match status" value="1"/>
</dbReference>
<evidence type="ECO:0000256" key="5">
    <source>
        <dbReference type="ARBA" id="ARBA00025050"/>
    </source>
</evidence>
<keyword evidence="4 6" id="KW-0648">Protein biosynthesis</keyword>
<dbReference type="RefSeq" id="WP_105483087.1">
    <property type="nucleotide sequence ID" value="NZ_NIGF01000004.1"/>
</dbReference>
<dbReference type="SUPFAM" id="SSF55194">
    <property type="entry name" value="Ribosome recycling factor, RRF"/>
    <property type="match status" value="1"/>
</dbReference>
<comment type="similarity">
    <text evidence="2 6">Belongs to the RRF family.</text>
</comment>
<reference evidence="8 9" key="1">
    <citation type="journal article" date="2018" name="Syst. Appl. Microbiol.">
        <title>Abditibacterium utsteinense sp. nov., the first cultivated member of candidate phylum FBP, isolated from ice-free Antarctic soil samples.</title>
        <authorList>
            <person name="Tahon G."/>
            <person name="Tytgat B."/>
            <person name="Lebbe L."/>
            <person name="Carlier A."/>
            <person name="Willems A."/>
        </authorList>
    </citation>
    <scope>NUCLEOTIDE SEQUENCE [LARGE SCALE GENOMIC DNA]</scope>
    <source>
        <strain evidence="8 9">LMG 29911</strain>
    </source>
</reference>
<keyword evidence="3 6" id="KW-0963">Cytoplasm</keyword>
<comment type="subcellular location">
    <subcellularLocation>
        <location evidence="1 6">Cytoplasm</location>
    </subcellularLocation>
</comment>
<dbReference type="InterPro" id="IPR023584">
    <property type="entry name" value="Ribosome_recyc_fac_dom"/>
</dbReference>
<gene>
    <name evidence="6" type="primary">frr</name>
    <name evidence="8" type="ORF">B1R32_104221</name>
</gene>
<dbReference type="PANTHER" id="PTHR20982">
    <property type="entry name" value="RIBOSOME RECYCLING FACTOR"/>
    <property type="match status" value="1"/>
</dbReference>
<evidence type="ECO:0000313" key="8">
    <source>
        <dbReference type="EMBL" id="PQV64722.1"/>
    </source>
</evidence>
<dbReference type="HAMAP" id="MF_00040">
    <property type="entry name" value="RRF"/>
    <property type="match status" value="1"/>
</dbReference>